<comment type="caution">
    <text evidence="2">The sequence shown here is derived from an EMBL/GenBank/DDBJ whole genome shotgun (WGS) entry which is preliminary data.</text>
</comment>
<feature type="transmembrane region" description="Helical" evidence="1">
    <location>
        <begin position="305"/>
        <end position="324"/>
    </location>
</feature>
<proteinExistence type="predicted"/>
<dbReference type="RefSeq" id="WP_267653931.1">
    <property type="nucleotide sequence ID" value="NZ_JAOVZR010000001.1"/>
</dbReference>
<keyword evidence="1" id="KW-0812">Transmembrane</keyword>
<feature type="transmembrane region" description="Helical" evidence="1">
    <location>
        <begin position="177"/>
        <end position="194"/>
    </location>
</feature>
<dbReference type="Proteomes" id="UP001073227">
    <property type="component" value="Unassembled WGS sequence"/>
</dbReference>
<feature type="transmembrane region" description="Helical" evidence="1">
    <location>
        <begin position="21"/>
        <end position="42"/>
    </location>
</feature>
<feature type="transmembrane region" description="Helical" evidence="1">
    <location>
        <begin position="112"/>
        <end position="133"/>
    </location>
</feature>
<name>A0ABT3Z9A4_9HYPH</name>
<evidence type="ECO:0000256" key="1">
    <source>
        <dbReference type="SAM" id="Phobius"/>
    </source>
</evidence>
<sequence>MAIPRTRDYAGPALLSYGFRPFFLFGALYSGLSILLWLPQFYGELSLSTLFAPTDWHVHELYFGFLPAIITGFLFTAVPNWTGRMPLQGNGLLVLVMIWLAGRLAVTFSSYIGWQSALAIDVSFLIAVAMVIAREIIAGANWRNLKVLLPLLVLTLANIAFHLEAHFEGVSDYSRRLAALAAISLIMLIGGRVIPSFTRNWLVRENPGRLPAAFTRFDVVSIAVGVLALGFWTALPESMVTAVTMAVAALLQLLRVGRWAGERALRDPLVWILHVGYFFVPVGFALIAAAILWPDHVSQVAGVHALSVGAVGVMTLAMMVRSSLGHTGQALKAGRSGVFIFASVLVAAVARILAATTDSQTLALHVAAFAWMAAFVGFGVIFAPALLRRRRSKAER</sequence>
<protein>
    <submittedName>
        <fullName evidence="2">NnrS family protein</fullName>
    </submittedName>
</protein>
<feature type="transmembrane region" description="Helical" evidence="1">
    <location>
        <begin position="336"/>
        <end position="356"/>
    </location>
</feature>
<gene>
    <name evidence="2" type="ORF">OEG84_11735</name>
</gene>
<feature type="transmembrane region" description="Helical" evidence="1">
    <location>
        <begin position="62"/>
        <end position="82"/>
    </location>
</feature>
<keyword evidence="3" id="KW-1185">Reference proteome</keyword>
<feature type="transmembrane region" description="Helical" evidence="1">
    <location>
        <begin position="214"/>
        <end position="233"/>
    </location>
</feature>
<reference evidence="2" key="1">
    <citation type="submission" date="2022-10" db="EMBL/GenBank/DDBJ databases">
        <title>Hoeflea sp. G2-23, isolated from marine algae.</title>
        <authorList>
            <person name="Kristyanto S."/>
            <person name="Kim J.M."/>
            <person name="Jeon C.O."/>
        </authorList>
    </citation>
    <scope>NUCLEOTIDE SEQUENCE</scope>
    <source>
        <strain evidence="2">G2-23</strain>
    </source>
</reference>
<dbReference type="InterPro" id="IPR010266">
    <property type="entry name" value="NnrS"/>
</dbReference>
<keyword evidence="1" id="KW-0472">Membrane</keyword>
<feature type="transmembrane region" description="Helical" evidence="1">
    <location>
        <begin position="239"/>
        <end position="257"/>
    </location>
</feature>
<evidence type="ECO:0000313" key="2">
    <source>
        <dbReference type="EMBL" id="MCY0148362.1"/>
    </source>
</evidence>
<evidence type="ECO:0000313" key="3">
    <source>
        <dbReference type="Proteomes" id="UP001073227"/>
    </source>
</evidence>
<feature type="transmembrane region" description="Helical" evidence="1">
    <location>
        <begin position="89"/>
        <end position="106"/>
    </location>
</feature>
<feature type="transmembrane region" description="Helical" evidence="1">
    <location>
        <begin position="145"/>
        <end position="165"/>
    </location>
</feature>
<organism evidence="2 3">
    <name type="scientific">Hoeflea algicola</name>
    <dbReference type="NCBI Taxonomy" id="2983763"/>
    <lineage>
        <taxon>Bacteria</taxon>
        <taxon>Pseudomonadati</taxon>
        <taxon>Pseudomonadota</taxon>
        <taxon>Alphaproteobacteria</taxon>
        <taxon>Hyphomicrobiales</taxon>
        <taxon>Rhizobiaceae</taxon>
        <taxon>Hoeflea</taxon>
    </lineage>
</organism>
<feature type="transmembrane region" description="Helical" evidence="1">
    <location>
        <begin position="269"/>
        <end position="293"/>
    </location>
</feature>
<feature type="transmembrane region" description="Helical" evidence="1">
    <location>
        <begin position="362"/>
        <end position="387"/>
    </location>
</feature>
<dbReference type="EMBL" id="JAOVZR010000001">
    <property type="protein sequence ID" value="MCY0148362.1"/>
    <property type="molecule type" value="Genomic_DNA"/>
</dbReference>
<keyword evidence="1" id="KW-1133">Transmembrane helix</keyword>
<dbReference type="Pfam" id="PF05940">
    <property type="entry name" value="NnrS"/>
    <property type="match status" value="1"/>
</dbReference>
<accession>A0ABT3Z9A4</accession>